<evidence type="ECO:0000313" key="5">
    <source>
        <dbReference type="Proteomes" id="UP000515561"/>
    </source>
</evidence>
<organism evidence="4 5">
    <name type="scientific">Anaerocolumna cellulosilytica</name>
    <dbReference type="NCBI Taxonomy" id="433286"/>
    <lineage>
        <taxon>Bacteria</taxon>
        <taxon>Bacillati</taxon>
        <taxon>Bacillota</taxon>
        <taxon>Clostridia</taxon>
        <taxon>Lachnospirales</taxon>
        <taxon>Lachnospiraceae</taxon>
        <taxon>Anaerocolumna</taxon>
    </lineage>
</organism>
<dbReference type="EMBL" id="AP023367">
    <property type="protein sequence ID" value="BCJ95826.1"/>
    <property type="molecule type" value="Genomic_DNA"/>
</dbReference>
<dbReference type="PANTHER" id="PTHR47504:SF5">
    <property type="entry name" value="RIGHT ORIGIN-BINDING PROTEIN"/>
    <property type="match status" value="1"/>
</dbReference>
<name>A0A6S6R184_9FIRM</name>
<dbReference type="InterPro" id="IPR050959">
    <property type="entry name" value="MarA-like"/>
</dbReference>
<dbReference type="KEGG" id="acel:acsn021_33950"/>
<dbReference type="GO" id="GO:0003700">
    <property type="term" value="F:DNA-binding transcription factor activity"/>
    <property type="evidence" value="ECO:0007669"/>
    <property type="project" value="InterPro"/>
</dbReference>
<dbReference type="PANTHER" id="PTHR47504">
    <property type="entry name" value="RIGHT ORIGIN-BINDING PROTEIN"/>
    <property type="match status" value="1"/>
</dbReference>
<proteinExistence type="predicted"/>
<keyword evidence="1" id="KW-0805">Transcription regulation</keyword>
<keyword evidence="3" id="KW-0804">Transcription</keyword>
<dbReference type="RefSeq" id="WP_184093659.1">
    <property type="nucleotide sequence ID" value="NZ_AP023367.1"/>
</dbReference>
<dbReference type="SUPFAM" id="SSF55136">
    <property type="entry name" value="Probable bacterial effector-binding domain"/>
    <property type="match status" value="1"/>
</dbReference>
<dbReference type="InterPro" id="IPR011256">
    <property type="entry name" value="Reg_factor_effector_dom_sf"/>
</dbReference>
<evidence type="ECO:0000256" key="3">
    <source>
        <dbReference type="ARBA" id="ARBA00023163"/>
    </source>
</evidence>
<keyword evidence="2" id="KW-0238">DNA-binding</keyword>
<dbReference type="PRINTS" id="PR00032">
    <property type="entry name" value="HTHARAC"/>
</dbReference>
<dbReference type="SMART" id="SM00871">
    <property type="entry name" value="AraC_E_bind"/>
    <property type="match status" value="1"/>
</dbReference>
<dbReference type="Gene3D" id="3.20.80.10">
    <property type="entry name" value="Regulatory factor, effector binding domain"/>
    <property type="match status" value="1"/>
</dbReference>
<dbReference type="Proteomes" id="UP000515561">
    <property type="component" value="Chromosome"/>
</dbReference>
<sequence length="294" mass="34209">MESWECIEKVTGYIEENLNQGIRIETLAEIANLSPFYFQKLFKRLVNKTPMEYVKLRRLARIAEELKENSTDNLLTICLKYGFETHETFSRSFKEAYKITPSEYRANPVVLHHVIQPDIKLQYTVLDEDIPVVTNGIVLEITRFTLESPKYFAGLTIDAKMEAPEVDPLSEVWNKLHEMMPNMKNLIPEGYEIGISTNMGNKNQFTYYAGVETTEPAVIEGMDNCTIDSGKYIVCKFEAEDFNTLVTDTIYKVYNYMHMWITKKEISVIPKAMELYDMTKPERNSMELWIPIEE</sequence>
<dbReference type="InterPro" id="IPR020449">
    <property type="entry name" value="Tscrpt_reg_AraC-type_HTH"/>
</dbReference>
<reference evidence="4 5" key="1">
    <citation type="journal article" date="2016" name="Int. J. Syst. Evol. Microbiol.">
        <title>Descriptions of Anaerotaenia torta gen. nov., sp. nov. and Anaerocolumna cellulosilytica gen. nov., sp. nov. isolated from a methanogenic reactor of cattle waste.</title>
        <authorList>
            <person name="Uek A."/>
            <person name="Ohtaki Y."/>
            <person name="Kaku N."/>
            <person name="Ueki K."/>
        </authorList>
    </citation>
    <scope>NUCLEOTIDE SEQUENCE [LARGE SCALE GENOMIC DNA]</scope>
    <source>
        <strain evidence="4 5">SN021</strain>
    </source>
</reference>
<evidence type="ECO:0000313" key="4">
    <source>
        <dbReference type="EMBL" id="BCJ95826.1"/>
    </source>
</evidence>
<evidence type="ECO:0000256" key="1">
    <source>
        <dbReference type="ARBA" id="ARBA00023015"/>
    </source>
</evidence>
<evidence type="ECO:0000256" key="2">
    <source>
        <dbReference type="ARBA" id="ARBA00023125"/>
    </source>
</evidence>
<dbReference type="InterPro" id="IPR018060">
    <property type="entry name" value="HTH_AraC"/>
</dbReference>
<dbReference type="AlphaFoldDB" id="A0A6S6R184"/>
<accession>A0A6S6R184</accession>
<dbReference type="InterPro" id="IPR010499">
    <property type="entry name" value="AraC_E-bd"/>
</dbReference>
<dbReference type="SMART" id="SM00342">
    <property type="entry name" value="HTH_ARAC"/>
    <property type="match status" value="1"/>
</dbReference>
<dbReference type="Gene3D" id="1.10.10.60">
    <property type="entry name" value="Homeodomain-like"/>
    <property type="match status" value="2"/>
</dbReference>
<dbReference type="Pfam" id="PF06445">
    <property type="entry name" value="GyrI-like"/>
    <property type="match status" value="1"/>
</dbReference>
<dbReference type="PROSITE" id="PS01124">
    <property type="entry name" value="HTH_ARAC_FAMILY_2"/>
    <property type="match status" value="1"/>
</dbReference>
<dbReference type="SUPFAM" id="SSF46689">
    <property type="entry name" value="Homeodomain-like"/>
    <property type="match status" value="2"/>
</dbReference>
<dbReference type="InterPro" id="IPR029442">
    <property type="entry name" value="GyrI-like"/>
</dbReference>
<gene>
    <name evidence="4" type="ORF">acsn021_33950</name>
</gene>
<dbReference type="InterPro" id="IPR009057">
    <property type="entry name" value="Homeodomain-like_sf"/>
</dbReference>
<protein>
    <submittedName>
        <fullName evidence="4">AraC family transcriptional regulator</fullName>
    </submittedName>
</protein>
<dbReference type="InterPro" id="IPR018062">
    <property type="entry name" value="HTH_AraC-typ_CS"/>
</dbReference>
<dbReference type="Pfam" id="PF12833">
    <property type="entry name" value="HTH_18"/>
    <property type="match status" value="1"/>
</dbReference>
<dbReference type="GO" id="GO:0043565">
    <property type="term" value="F:sequence-specific DNA binding"/>
    <property type="evidence" value="ECO:0007669"/>
    <property type="project" value="InterPro"/>
</dbReference>
<keyword evidence="5" id="KW-1185">Reference proteome</keyword>
<dbReference type="PROSITE" id="PS00041">
    <property type="entry name" value="HTH_ARAC_FAMILY_1"/>
    <property type="match status" value="1"/>
</dbReference>